<dbReference type="Gene3D" id="1.10.443.10">
    <property type="entry name" value="Intergrase catalytic core"/>
    <property type="match status" value="1"/>
</dbReference>
<dbReference type="InterPro" id="IPR013762">
    <property type="entry name" value="Integrase-like_cat_sf"/>
</dbReference>
<dbReference type="SUPFAM" id="SSF48371">
    <property type="entry name" value="ARM repeat"/>
    <property type="match status" value="1"/>
</dbReference>
<dbReference type="GO" id="GO:0006310">
    <property type="term" value="P:DNA recombination"/>
    <property type="evidence" value="ECO:0007669"/>
    <property type="project" value="UniProtKB-KW"/>
</dbReference>
<name>E3MQH5_CAERE</name>
<dbReference type="Pfam" id="PF00078">
    <property type="entry name" value="RVT_1"/>
    <property type="match status" value="1"/>
</dbReference>
<dbReference type="InterPro" id="IPR011989">
    <property type="entry name" value="ARM-like"/>
</dbReference>
<keyword evidence="1" id="KW-0233">DNA recombination</keyword>
<dbReference type="Gene3D" id="3.10.10.10">
    <property type="entry name" value="HIV Type 1 Reverse Transcriptase, subunit A, domain 1"/>
    <property type="match status" value="1"/>
</dbReference>
<dbReference type="PANTHER" id="PTHR33435">
    <property type="entry name" value="PROTEIN CBG21870-RELATED"/>
    <property type="match status" value="1"/>
</dbReference>
<dbReference type="InterPro" id="IPR043128">
    <property type="entry name" value="Rev_trsase/Diguanyl_cyclase"/>
</dbReference>
<protein>
    <recommendedName>
        <fullName evidence="3">Reverse transcriptase domain-containing protein</fullName>
    </recommendedName>
</protein>
<evidence type="ECO:0000313" key="5">
    <source>
        <dbReference type="Proteomes" id="UP000008281"/>
    </source>
</evidence>
<dbReference type="InterPro" id="IPR043502">
    <property type="entry name" value="DNA/RNA_pol_sf"/>
</dbReference>
<dbReference type="GO" id="GO:0003677">
    <property type="term" value="F:DNA binding"/>
    <property type="evidence" value="ECO:0007669"/>
    <property type="project" value="InterPro"/>
</dbReference>
<reference evidence="4" key="1">
    <citation type="submission" date="2007-07" db="EMBL/GenBank/DDBJ databases">
        <title>PCAP assembly of the Caenorhabditis remanei genome.</title>
        <authorList>
            <consortium name="The Caenorhabditis remanei Sequencing Consortium"/>
            <person name="Wilson R.K."/>
        </authorList>
    </citation>
    <scope>NUCLEOTIDE SEQUENCE [LARGE SCALE GENOMIC DNA]</scope>
    <source>
        <strain evidence="4">PB4641</strain>
    </source>
</reference>
<dbReference type="HOGENOM" id="CLU_287895_0_0_1"/>
<dbReference type="InterPro" id="IPR011010">
    <property type="entry name" value="DNA_brk_join_enz"/>
</dbReference>
<dbReference type="GO" id="GO:0015074">
    <property type="term" value="P:DNA integration"/>
    <property type="evidence" value="ECO:0007669"/>
    <property type="project" value="InterPro"/>
</dbReference>
<dbReference type="Proteomes" id="UP000008281">
    <property type="component" value="Unassembled WGS sequence"/>
</dbReference>
<dbReference type="InParanoid" id="E3MQH5"/>
<dbReference type="OrthoDB" id="10068174at2759"/>
<evidence type="ECO:0000256" key="1">
    <source>
        <dbReference type="ARBA" id="ARBA00023172"/>
    </source>
</evidence>
<dbReference type="AlphaFoldDB" id="E3MQH5"/>
<dbReference type="PROSITE" id="PS50878">
    <property type="entry name" value="RT_POL"/>
    <property type="match status" value="1"/>
</dbReference>
<dbReference type="Gene3D" id="3.30.70.270">
    <property type="match status" value="1"/>
</dbReference>
<evidence type="ECO:0000256" key="2">
    <source>
        <dbReference type="SAM" id="MobiDB-lite"/>
    </source>
</evidence>
<proteinExistence type="predicted"/>
<feature type="domain" description="Reverse transcriptase" evidence="3">
    <location>
        <begin position="487"/>
        <end position="672"/>
    </location>
</feature>
<gene>
    <name evidence="4" type="ORF">CRE_10350</name>
</gene>
<dbReference type="STRING" id="31234.E3MQH5"/>
<dbReference type="SUPFAM" id="SSF56349">
    <property type="entry name" value="DNA breaking-rejoining enzymes"/>
    <property type="match status" value="1"/>
</dbReference>
<dbReference type="eggNOG" id="KOG2081">
    <property type="taxonomic scope" value="Eukaryota"/>
</dbReference>
<dbReference type="CDD" id="cd03714">
    <property type="entry name" value="RT_DIRS1"/>
    <property type="match status" value="1"/>
</dbReference>
<feature type="region of interest" description="Disordered" evidence="2">
    <location>
        <begin position="1049"/>
        <end position="1069"/>
    </location>
</feature>
<dbReference type="EMBL" id="DS268466">
    <property type="protein sequence ID" value="EFP06967.1"/>
    <property type="molecule type" value="Genomic_DNA"/>
</dbReference>
<dbReference type="eggNOG" id="KOG0017">
    <property type="taxonomic scope" value="Eukaryota"/>
</dbReference>
<dbReference type="Gene3D" id="1.25.10.10">
    <property type="entry name" value="Leucine-rich Repeat Variant"/>
    <property type="match status" value="1"/>
</dbReference>
<evidence type="ECO:0000259" key="3">
    <source>
        <dbReference type="PROSITE" id="PS50878"/>
    </source>
</evidence>
<organism evidence="5">
    <name type="scientific">Caenorhabditis remanei</name>
    <name type="common">Caenorhabditis vulgaris</name>
    <dbReference type="NCBI Taxonomy" id="31234"/>
    <lineage>
        <taxon>Eukaryota</taxon>
        <taxon>Metazoa</taxon>
        <taxon>Ecdysozoa</taxon>
        <taxon>Nematoda</taxon>
        <taxon>Chromadorea</taxon>
        <taxon>Rhabditida</taxon>
        <taxon>Rhabditina</taxon>
        <taxon>Rhabditomorpha</taxon>
        <taxon>Rhabditoidea</taxon>
        <taxon>Rhabditidae</taxon>
        <taxon>Peloderinae</taxon>
        <taxon>Caenorhabditis</taxon>
    </lineage>
</organism>
<evidence type="ECO:0000313" key="4">
    <source>
        <dbReference type="EMBL" id="EFP06967.1"/>
    </source>
</evidence>
<dbReference type="InterPro" id="IPR016024">
    <property type="entry name" value="ARM-type_fold"/>
</dbReference>
<accession>E3MQH5</accession>
<keyword evidence="5" id="KW-1185">Reference proteome</keyword>
<dbReference type="InterPro" id="IPR000477">
    <property type="entry name" value="RT_dom"/>
</dbReference>
<dbReference type="PANTHER" id="PTHR33435:SF3">
    <property type="entry name" value="PROTEIN CBG21870"/>
    <property type="match status" value="1"/>
</dbReference>
<sequence length="1069" mass="120785">MIPAPIAVVLPQTYGAEIPNRIPINVAIKLLEKRNRETAGFKAKLLAFMRQLARPITATGLVVVALFFFKKRAHNTTHGLDGHCLPNSFYNNFRSRRHGASAHDSQSEATATQLCLAIADLYIQVPTWTNWIFELLNQCQTLEGDRTIMTLTLLQVFPEEVENIRGIGENRRIAIREELAGCEQPMITFLSHVLEKFHANADMLKRVFKCLESNLQNHQMRKDYFATSPLKFRAKNCRFQTILGKVADLIRDVGVDRKKKEKDVEEEKPPKVNSKGIQKNLDFNVKLRNILTKAVALGELDEAVKEVLELLKTRNGELMLLDADPSLLQTKEKLDALKAITGGTSEGSTNQSDMTSLLLLSNMSGGSNRNGGLHMEKAMEVLVKTVAKDTGTQEMSREASSASSVHSLDIMPRIVSKEGMSFPERLSEAIEFWGNICSSEWVLSVIEDGYIIQLDPRVTLPEPQGLRPSVLRHKEFLFAEIERLEEEGVLERSDRLPRAVSPLHVVEQGKKKRMILDLSELNKSLVPPRFKLENMKTAWPFLENANFAATFDFKSGYHHIKIHRDSRDLLSFSLSNPPAAPYFFFKGLPFGLATAPWLFTKIFKVLVRKWRAEGIKMFLYLDDGLIVGETEYEVARASRRVRGDLAEAGVCVAEEKSFWVPDAKFTWLGYECDLVAREVRGTEKRMATWQSVLDELRRSVAPSVLDRMKFLGCLASFELVADILSLDRPASTYSSTFREPKGWDLLEGVKRSFIEELQTKVGSEFLPHIETLKAVPFDSKAMSTAKAYKEENEKRNLWIAQRNLPVDESSLLLYLVDKAKRIGSSALTRISAAYQTANESLSTIGSSFVSDLIRSKRREEIQSRKKMVEVTVEDVSKIVELAMKEDSPAKDRDALLAVLSFNVMLRASEAAEIKWSGVKQKDGMMEVFVEKAKNDQLGLGRHSYFNYEPGSDTDILMCRWRLRTKGKCPYVFSNLDGSVKLSAQSISALSTKMLRAIGKPGATHHCFRRGGANHMSGHSMEEIQTRGRWRSLVGLQRYIKDVPRAQGCSHPQEMLEDQVEDDEEFEYNK</sequence>
<dbReference type="SUPFAM" id="SSF56672">
    <property type="entry name" value="DNA/RNA polymerases"/>
    <property type="match status" value="1"/>
</dbReference>
<feature type="compositionally biased region" description="Acidic residues" evidence="2">
    <location>
        <begin position="1054"/>
        <end position="1069"/>
    </location>
</feature>